<dbReference type="InterPro" id="IPR008969">
    <property type="entry name" value="CarboxyPept-like_regulatory"/>
</dbReference>
<keyword evidence="5 9" id="KW-0798">TonB box</keyword>
<dbReference type="EMBL" id="CP030850">
    <property type="protein sequence ID" value="AXE21629.1"/>
    <property type="molecule type" value="Genomic_DNA"/>
</dbReference>
<evidence type="ECO:0000259" key="12">
    <source>
        <dbReference type="Pfam" id="PF07715"/>
    </source>
</evidence>
<evidence type="ECO:0000313" key="13">
    <source>
        <dbReference type="EMBL" id="AXE21629.1"/>
    </source>
</evidence>
<dbReference type="OrthoDB" id="9768470at2"/>
<dbReference type="Gene3D" id="2.170.130.10">
    <property type="entry name" value="TonB-dependent receptor, plug domain"/>
    <property type="match status" value="1"/>
</dbReference>
<dbReference type="Pfam" id="PF13715">
    <property type="entry name" value="CarbopepD_reg_2"/>
    <property type="match status" value="1"/>
</dbReference>
<dbReference type="Pfam" id="PF07715">
    <property type="entry name" value="Plug"/>
    <property type="match status" value="1"/>
</dbReference>
<dbReference type="PANTHER" id="PTHR40980:SF5">
    <property type="entry name" value="TONB-DEPENDENT RECEPTOR"/>
    <property type="match status" value="1"/>
</dbReference>
<accession>A0A344TSK8</accession>
<proteinExistence type="inferred from homology"/>
<feature type="domain" description="TonB-dependent receptor-like beta-barrel" evidence="11">
    <location>
        <begin position="467"/>
        <end position="886"/>
    </location>
</feature>
<protein>
    <submittedName>
        <fullName evidence="13">TonB-dependent receptor</fullName>
    </submittedName>
</protein>
<evidence type="ECO:0000259" key="11">
    <source>
        <dbReference type="Pfam" id="PF00593"/>
    </source>
</evidence>
<dbReference type="InterPro" id="IPR000531">
    <property type="entry name" value="Beta-barrel_TonB"/>
</dbReference>
<evidence type="ECO:0000256" key="1">
    <source>
        <dbReference type="ARBA" id="ARBA00004571"/>
    </source>
</evidence>
<comment type="subcellular location">
    <subcellularLocation>
        <location evidence="1 8">Cell outer membrane</location>
        <topology evidence="1 8">Multi-pass membrane protein</topology>
    </subcellularLocation>
</comment>
<dbReference type="Pfam" id="PF00593">
    <property type="entry name" value="TonB_dep_Rec_b-barrel"/>
    <property type="match status" value="1"/>
</dbReference>
<keyword evidence="10" id="KW-0732">Signal</keyword>
<dbReference type="InterPro" id="IPR012910">
    <property type="entry name" value="Plug_dom"/>
</dbReference>
<evidence type="ECO:0000256" key="3">
    <source>
        <dbReference type="ARBA" id="ARBA00022452"/>
    </source>
</evidence>
<evidence type="ECO:0000256" key="8">
    <source>
        <dbReference type="PROSITE-ProRule" id="PRU01360"/>
    </source>
</evidence>
<evidence type="ECO:0000256" key="9">
    <source>
        <dbReference type="RuleBase" id="RU003357"/>
    </source>
</evidence>
<keyword evidence="6 8" id="KW-0472">Membrane</keyword>
<dbReference type="KEGG" id="run:DR864_18955"/>
<feature type="signal peptide" evidence="10">
    <location>
        <begin position="1"/>
        <end position="19"/>
    </location>
</feature>
<dbReference type="InterPro" id="IPR037066">
    <property type="entry name" value="Plug_dom_sf"/>
</dbReference>
<gene>
    <name evidence="13" type="ORF">DR864_18955</name>
</gene>
<evidence type="ECO:0000256" key="6">
    <source>
        <dbReference type="ARBA" id="ARBA00023136"/>
    </source>
</evidence>
<evidence type="ECO:0000256" key="10">
    <source>
        <dbReference type="SAM" id="SignalP"/>
    </source>
</evidence>
<feature type="domain" description="TonB-dependent receptor plug" evidence="12">
    <location>
        <begin position="131"/>
        <end position="228"/>
    </location>
</feature>
<feature type="chain" id="PRO_5016971990" evidence="10">
    <location>
        <begin position="20"/>
        <end position="931"/>
    </location>
</feature>
<dbReference type="InterPro" id="IPR039426">
    <property type="entry name" value="TonB-dep_rcpt-like"/>
</dbReference>
<dbReference type="SUPFAM" id="SSF49464">
    <property type="entry name" value="Carboxypeptidase regulatory domain-like"/>
    <property type="match status" value="1"/>
</dbReference>
<dbReference type="Proteomes" id="UP000251993">
    <property type="component" value="Chromosome"/>
</dbReference>
<sequence>MSRLLIFAAIIFASIQSFAQSGIVRGTITDAKNKETLIGATVKLTGTQLGAATDINGFFSIAKVPAGKYTLEITYVSYKTEIIENVSIEADKVTEVNTALLEAAATLQEVRVVATRQTNTEVSVISEIKASQNIVSGISSQQIARTLDRDAAQVVKRVPGITIVGDRFINIRGLNQRYNNVMLHNAFTPSMETDVKSFSFDIIPSSQIDRLLVFKSPAADLPGEFAGGVVKIFTKNIPDQTSITFDYSTSFRQGTTFGDFDQPEQGKNYWMGFNNGYQSIPSSFPNKNLNFATPAELELAGRALRNNWTTQRTSAIPDQRYSLTGNFKLQAGNVKIGNVTALTYSDSRTAFEITRKDFNESNNDVQSVIYNYNDAQSNRNIRVGVLHNWSVRFNENHSIDFKNLYNQLSNSSTVNRTGRNLESNFSPDSYSFDQVYRGIYTGQLLGKHEFNNDKTVVDWVVGYNNAYRDQPDYRRYRSDLDESNGQRTLYVPLGTAAAFFLGRFSSKMNEQAVTGGVNLTHKLATKNGSDIELKVGGYYEDKSREFKARNLGYVRTSRTNPDILSGSITQLFQPQNINNTDGIRIDEQTNNSDSYDADNSLIAFYGSANIPLSKKFNMIAGVRYEANTQQLKSATINGDPINVSFPVNKLLPSLNLTYNFSEKTLIRAAYGRTLNRPEFRELAPFAFYDFDYNIVYKGNPDVQTANVDNFDLRYEWYPTPNEVVSIAGFYKYFTNPIEVIVVPGAGSGGAKTFTFANAKSSVSSGLELEIRKGLGSLAPSPILQNMSLLFNAALIFSRIKLGTLGLGQSDDRPLQGQSPYIVNVGLNYNNPKSDFQVNVLYNVIGRRIFAAGFEGYPDIYEMPRNVLDLTFSKAIGTRWTVKGGVTDILNQTNVLLQNGNGDKKFDRNNDQLIQTYRPGRMLQLGFSFRIL</sequence>
<dbReference type="AlphaFoldDB" id="A0A344TSK8"/>
<keyword evidence="3 8" id="KW-1134">Transmembrane beta strand</keyword>
<dbReference type="RefSeq" id="WP_114070370.1">
    <property type="nucleotide sequence ID" value="NZ_CP030850.1"/>
</dbReference>
<dbReference type="PANTHER" id="PTHR40980">
    <property type="entry name" value="PLUG DOMAIN-CONTAINING PROTEIN"/>
    <property type="match status" value="1"/>
</dbReference>
<evidence type="ECO:0000313" key="14">
    <source>
        <dbReference type="Proteomes" id="UP000251993"/>
    </source>
</evidence>
<dbReference type="SUPFAM" id="SSF56935">
    <property type="entry name" value="Porins"/>
    <property type="match status" value="1"/>
</dbReference>
<dbReference type="Gene3D" id="2.60.40.1120">
    <property type="entry name" value="Carboxypeptidase-like, regulatory domain"/>
    <property type="match status" value="1"/>
</dbReference>
<reference evidence="13 14" key="1">
    <citation type="submission" date="2018-07" db="EMBL/GenBank/DDBJ databases">
        <title>Genome sequencing of Runella.</title>
        <authorList>
            <person name="Baek M.-G."/>
            <person name="Yi H."/>
        </authorList>
    </citation>
    <scope>NUCLEOTIDE SEQUENCE [LARGE SCALE GENOMIC DNA]</scope>
    <source>
        <strain evidence="13 14">HYN0085</strain>
    </source>
</reference>
<dbReference type="GO" id="GO:0009279">
    <property type="term" value="C:cell outer membrane"/>
    <property type="evidence" value="ECO:0007669"/>
    <property type="project" value="UniProtKB-SubCell"/>
</dbReference>
<name>A0A344TSK8_9BACT</name>
<dbReference type="InterPro" id="IPR036942">
    <property type="entry name" value="Beta-barrel_TonB_sf"/>
</dbReference>
<keyword evidence="4 8" id="KW-0812">Transmembrane</keyword>
<keyword evidence="2 8" id="KW-0813">Transport</keyword>
<dbReference type="PROSITE" id="PS52016">
    <property type="entry name" value="TONB_DEPENDENT_REC_3"/>
    <property type="match status" value="1"/>
</dbReference>
<keyword evidence="13" id="KW-0675">Receptor</keyword>
<organism evidence="13 14">
    <name type="scientific">Runella rosea</name>
    <dbReference type="NCBI Taxonomy" id="2259595"/>
    <lineage>
        <taxon>Bacteria</taxon>
        <taxon>Pseudomonadati</taxon>
        <taxon>Bacteroidota</taxon>
        <taxon>Cytophagia</taxon>
        <taxon>Cytophagales</taxon>
        <taxon>Spirosomataceae</taxon>
        <taxon>Runella</taxon>
    </lineage>
</organism>
<comment type="similarity">
    <text evidence="8 9">Belongs to the TonB-dependent receptor family.</text>
</comment>
<dbReference type="Gene3D" id="2.40.170.20">
    <property type="entry name" value="TonB-dependent receptor, beta-barrel domain"/>
    <property type="match status" value="1"/>
</dbReference>
<keyword evidence="7 8" id="KW-0998">Cell outer membrane</keyword>
<evidence type="ECO:0000256" key="2">
    <source>
        <dbReference type="ARBA" id="ARBA00022448"/>
    </source>
</evidence>
<evidence type="ECO:0000256" key="5">
    <source>
        <dbReference type="ARBA" id="ARBA00023077"/>
    </source>
</evidence>
<evidence type="ECO:0000256" key="4">
    <source>
        <dbReference type="ARBA" id="ARBA00022692"/>
    </source>
</evidence>
<evidence type="ECO:0000256" key="7">
    <source>
        <dbReference type="ARBA" id="ARBA00023237"/>
    </source>
</evidence>
<keyword evidence="14" id="KW-1185">Reference proteome</keyword>